<dbReference type="VEuPathDB" id="FungiDB:A1O7_07596"/>
<feature type="region of interest" description="Disordered" evidence="1">
    <location>
        <begin position="497"/>
        <end position="519"/>
    </location>
</feature>
<feature type="region of interest" description="Disordered" evidence="1">
    <location>
        <begin position="404"/>
        <end position="439"/>
    </location>
</feature>
<gene>
    <name evidence="2" type="ORF">A1O7_07596</name>
</gene>
<dbReference type="HOGENOM" id="CLU_010731_0_0_1"/>
<dbReference type="OrthoDB" id="4149643at2759"/>
<sequence length="765" mass="84405">MAQIRAAFDWARETKIGENPAGSTSESPQLSQVASSEETAWADVQQEPCLKLLPASEDPVPADATASTNGETAQLNLDQSHATTITNILGQSDLAQPTVEVMATCQSGIRATVRKALQSGALCIPPFKPDGDTNLSANNRITYQFPPALLDPDSISKHRKRFDRSALLPDSDLPLSSQIMGCSQSWAMWIAEIPDEEDVKREKLLDRVFDMATKAWFEALRLGYKPDVGGAETAAPRTPTKQPVVQGEDIPSGLRGRPRPKKETDPLQIPVLTAFSHKNGPRWLITAGELEAAGISMTRLQRRAAAKSDLAEAGDELLARVLEVYNGQLTARDWFDVAERTNLNPLGRDLQMYCLYEVMKSRESIAQLRSYFPNFKTAKQKENTQKRIDEEQERQDLFAALALELEEDDPRSPTPSVSSSTSTREGSVSSAHMTKTPETSDLVQFHSLVDAVESTVGKDDTAASYVDNEIVPAANEEEMTEVPESAPIESNKRFLDSEEDDALVPSTPATKKQKREDEERAWPIEVPAPLVQLGVDNRNDGPPTSTAVTAPTVESPTFNNVQQPSLFVKLRTRPGFDPEKLTSTKVFYQDGFRYRYTAGSTLAQRFSIGDTLHDYIGRSTHQHMGANDERRFGTYQGLTHGDDPSRTTIVHGVWDLRDGSQPAGFERFYNGSAEYTAVGTDKGRADGRGRSKTKANSDITHHGVVTRAKSAKPRVRLLMKPIPAPQGNFVDDSISTNRPKRRSATRKSYAEDLDDNDDPDYDPNN</sequence>
<protein>
    <submittedName>
        <fullName evidence="2">Uncharacterized protein</fullName>
    </submittedName>
</protein>
<feature type="compositionally biased region" description="Acidic residues" evidence="1">
    <location>
        <begin position="751"/>
        <end position="765"/>
    </location>
</feature>
<reference evidence="2 3" key="1">
    <citation type="submission" date="2013-03" db="EMBL/GenBank/DDBJ databases">
        <title>The Genome Sequence of Cladophialophora yegresii CBS 114405.</title>
        <authorList>
            <consortium name="The Broad Institute Genomics Platform"/>
            <person name="Cuomo C."/>
            <person name="de Hoog S."/>
            <person name="Gorbushina A."/>
            <person name="Walker B."/>
            <person name="Young S.K."/>
            <person name="Zeng Q."/>
            <person name="Gargeya S."/>
            <person name="Fitzgerald M."/>
            <person name="Haas B."/>
            <person name="Abouelleil A."/>
            <person name="Allen A.W."/>
            <person name="Alvarado L."/>
            <person name="Arachchi H.M."/>
            <person name="Berlin A.M."/>
            <person name="Chapman S.B."/>
            <person name="Gainer-Dewar J."/>
            <person name="Goldberg J."/>
            <person name="Griggs A."/>
            <person name="Gujja S."/>
            <person name="Hansen M."/>
            <person name="Howarth C."/>
            <person name="Imamovic A."/>
            <person name="Ireland A."/>
            <person name="Larimer J."/>
            <person name="McCowan C."/>
            <person name="Murphy C."/>
            <person name="Pearson M."/>
            <person name="Poon T.W."/>
            <person name="Priest M."/>
            <person name="Roberts A."/>
            <person name="Saif S."/>
            <person name="Shea T."/>
            <person name="Sisk P."/>
            <person name="Sykes S."/>
            <person name="Wortman J."/>
            <person name="Nusbaum C."/>
            <person name="Birren B."/>
        </authorList>
    </citation>
    <scope>NUCLEOTIDE SEQUENCE [LARGE SCALE GENOMIC DNA]</scope>
    <source>
        <strain evidence="2 3">CBS 114405</strain>
    </source>
</reference>
<dbReference type="EMBL" id="AMGW01000005">
    <property type="protein sequence ID" value="EXJ57249.1"/>
    <property type="molecule type" value="Genomic_DNA"/>
</dbReference>
<feature type="compositionally biased region" description="Low complexity" evidence="1">
    <location>
        <begin position="414"/>
        <end position="430"/>
    </location>
</feature>
<organism evidence="2 3">
    <name type="scientific">Cladophialophora yegresii CBS 114405</name>
    <dbReference type="NCBI Taxonomy" id="1182544"/>
    <lineage>
        <taxon>Eukaryota</taxon>
        <taxon>Fungi</taxon>
        <taxon>Dikarya</taxon>
        <taxon>Ascomycota</taxon>
        <taxon>Pezizomycotina</taxon>
        <taxon>Eurotiomycetes</taxon>
        <taxon>Chaetothyriomycetidae</taxon>
        <taxon>Chaetothyriales</taxon>
        <taxon>Herpotrichiellaceae</taxon>
        <taxon>Cladophialophora</taxon>
    </lineage>
</organism>
<dbReference type="GeneID" id="19182168"/>
<feature type="region of interest" description="Disordered" evidence="1">
    <location>
        <begin position="8"/>
        <end position="39"/>
    </location>
</feature>
<dbReference type="AlphaFoldDB" id="W9WFE9"/>
<dbReference type="Proteomes" id="UP000019473">
    <property type="component" value="Unassembled WGS sequence"/>
</dbReference>
<keyword evidence="3" id="KW-1185">Reference proteome</keyword>
<accession>W9WFE9</accession>
<feature type="compositionally biased region" description="Polar residues" evidence="1">
    <location>
        <begin position="21"/>
        <end position="38"/>
    </location>
</feature>
<feature type="region of interest" description="Disordered" evidence="1">
    <location>
        <begin position="721"/>
        <end position="765"/>
    </location>
</feature>
<dbReference type="RefSeq" id="XP_007759783.1">
    <property type="nucleotide sequence ID" value="XM_007761593.1"/>
</dbReference>
<evidence type="ECO:0000313" key="3">
    <source>
        <dbReference type="Proteomes" id="UP000019473"/>
    </source>
</evidence>
<feature type="region of interest" description="Disordered" evidence="1">
    <location>
        <begin position="679"/>
        <end position="700"/>
    </location>
</feature>
<proteinExistence type="predicted"/>
<evidence type="ECO:0000313" key="2">
    <source>
        <dbReference type="EMBL" id="EXJ57249.1"/>
    </source>
</evidence>
<comment type="caution">
    <text evidence="2">The sequence shown here is derived from an EMBL/GenBank/DDBJ whole genome shotgun (WGS) entry which is preliminary data.</text>
</comment>
<name>W9WFE9_9EURO</name>
<evidence type="ECO:0000256" key="1">
    <source>
        <dbReference type="SAM" id="MobiDB-lite"/>
    </source>
</evidence>
<feature type="region of interest" description="Disordered" evidence="1">
    <location>
        <begin position="231"/>
        <end position="264"/>
    </location>
</feature>